<dbReference type="GO" id="GO:0016787">
    <property type="term" value="F:hydrolase activity"/>
    <property type="evidence" value="ECO:0007669"/>
    <property type="project" value="UniProtKB-KW"/>
</dbReference>
<accession>A0ABD2XEX9</accession>
<keyword evidence="3" id="KW-0862">Zinc</keyword>
<dbReference type="Gene3D" id="3.40.390.10">
    <property type="entry name" value="Collagenase (Catalytic Domain)"/>
    <property type="match status" value="1"/>
</dbReference>
<dbReference type="SUPFAM" id="SSF55486">
    <property type="entry name" value="Metalloproteases ('zincins'), catalytic domain"/>
    <property type="match status" value="1"/>
</dbReference>
<dbReference type="PANTHER" id="PTHR11905">
    <property type="entry name" value="ADAM A DISINTEGRIN AND METALLOPROTEASE DOMAIN"/>
    <property type="match status" value="1"/>
</dbReference>
<evidence type="ECO:0000256" key="2">
    <source>
        <dbReference type="ARBA" id="ARBA00022801"/>
    </source>
</evidence>
<dbReference type="AlphaFoldDB" id="A0ABD2XEX9"/>
<evidence type="ECO:0000256" key="1">
    <source>
        <dbReference type="ARBA" id="ARBA00022723"/>
    </source>
</evidence>
<evidence type="ECO:0000313" key="8">
    <source>
        <dbReference type="Proteomes" id="UP001627154"/>
    </source>
</evidence>
<sequence>MYIAKYDEETEKIKYQAYHYPEPQTKNSCKKEQHQKLSPKEHIESEKTYHEHEDTVYPKILVAVDYSLYKKYGGNVFKIAQVAAAYWNSVDLPYRTIKNPKIRLNIAGLIITENPEAIPYVEKNYNHNLGSFEGNKVLDDMTSHFKDYGKHLDGIPEHSFDTVILMTNRLNIKYWTGVARPNQRFGKDTVGFVTGNFEHSLSTVNTGAHEQGHFKPENKYLRNRPNIGKPHSRVLPGSFATRDQQCQSIGTLLSDNWNLIPSNFAHVPQDKVEDCSVQYCARRNAETNYEAEEIKTVLPPLDGTSCGCGKICFHGECVEDQE</sequence>
<keyword evidence="1" id="KW-0479">Metal-binding</keyword>
<keyword evidence="5" id="KW-0325">Glycoprotein</keyword>
<evidence type="ECO:0000256" key="3">
    <source>
        <dbReference type="ARBA" id="ARBA00022833"/>
    </source>
</evidence>
<dbReference type="Pfam" id="PF17771">
    <property type="entry name" value="ADAMTS_CR_2"/>
    <property type="match status" value="1"/>
</dbReference>
<dbReference type="PANTHER" id="PTHR11905:SF249">
    <property type="entry name" value="SOL NARAE, ISOFORM C"/>
    <property type="match status" value="1"/>
</dbReference>
<protein>
    <recommendedName>
        <fullName evidence="6">ADAMTS cysteine-rich domain-containing protein</fullName>
    </recommendedName>
</protein>
<proteinExistence type="predicted"/>
<evidence type="ECO:0000259" key="6">
    <source>
        <dbReference type="Pfam" id="PF17771"/>
    </source>
</evidence>
<keyword evidence="2" id="KW-0378">Hydrolase</keyword>
<organism evidence="7 8">
    <name type="scientific">Trichogramma kaykai</name>
    <dbReference type="NCBI Taxonomy" id="54128"/>
    <lineage>
        <taxon>Eukaryota</taxon>
        <taxon>Metazoa</taxon>
        <taxon>Ecdysozoa</taxon>
        <taxon>Arthropoda</taxon>
        <taxon>Hexapoda</taxon>
        <taxon>Insecta</taxon>
        <taxon>Pterygota</taxon>
        <taxon>Neoptera</taxon>
        <taxon>Endopterygota</taxon>
        <taxon>Hymenoptera</taxon>
        <taxon>Apocrita</taxon>
        <taxon>Proctotrupomorpha</taxon>
        <taxon>Chalcidoidea</taxon>
        <taxon>Trichogrammatidae</taxon>
        <taxon>Trichogramma</taxon>
    </lineage>
</organism>
<dbReference type="GO" id="GO:0046872">
    <property type="term" value="F:metal ion binding"/>
    <property type="evidence" value="ECO:0007669"/>
    <property type="project" value="UniProtKB-KW"/>
</dbReference>
<keyword evidence="4" id="KW-1015">Disulfide bond</keyword>
<dbReference type="InterPro" id="IPR024079">
    <property type="entry name" value="MetalloPept_cat_dom_sf"/>
</dbReference>
<evidence type="ECO:0000256" key="5">
    <source>
        <dbReference type="ARBA" id="ARBA00023180"/>
    </source>
</evidence>
<keyword evidence="8" id="KW-1185">Reference proteome</keyword>
<comment type="caution">
    <text evidence="7">The sequence shown here is derived from an EMBL/GenBank/DDBJ whole genome shotgun (WGS) entry which is preliminary data.</text>
</comment>
<evidence type="ECO:0000256" key="4">
    <source>
        <dbReference type="ARBA" id="ARBA00023157"/>
    </source>
</evidence>
<dbReference type="InterPro" id="IPR041645">
    <property type="entry name" value="ADAMTS_CR_2"/>
</dbReference>
<reference evidence="7 8" key="1">
    <citation type="journal article" date="2024" name="bioRxiv">
        <title>A reference genome for Trichogramma kaykai: A tiny desert-dwelling parasitoid wasp with competing sex-ratio distorters.</title>
        <authorList>
            <person name="Culotta J."/>
            <person name="Lindsey A.R."/>
        </authorList>
    </citation>
    <scope>NUCLEOTIDE SEQUENCE [LARGE SCALE GENOMIC DNA]</scope>
    <source>
        <strain evidence="7 8">KSX58</strain>
    </source>
</reference>
<evidence type="ECO:0000313" key="7">
    <source>
        <dbReference type="EMBL" id="KAL3403424.1"/>
    </source>
</evidence>
<dbReference type="EMBL" id="JBJJXI010000030">
    <property type="protein sequence ID" value="KAL3403424.1"/>
    <property type="molecule type" value="Genomic_DNA"/>
</dbReference>
<gene>
    <name evidence="7" type="ORF">TKK_003709</name>
</gene>
<feature type="domain" description="ADAMTS cysteine-rich" evidence="6">
    <location>
        <begin position="236"/>
        <end position="318"/>
    </location>
</feature>
<dbReference type="Gene3D" id="3.40.1620.60">
    <property type="match status" value="1"/>
</dbReference>
<dbReference type="Proteomes" id="UP001627154">
    <property type="component" value="Unassembled WGS sequence"/>
</dbReference>
<name>A0ABD2XEX9_9HYME</name>